<proteinExistence type="inferred from homology"/>
<dbReference type="Proteomes" id="UP001579974">
    <property type="component" value="Unassembled WGS sequence"/>
</dbReference>
<dbReference type="Gene3D" id="3.40.50.12500">
    <property type="match status" value="1"/>
</dbReference>
<dbReference type="PANTHER" id="PTHR28047:SF5">
    <property type="entry name" value="PROTEIN DCG1"/>
    <property type="match status" value="1"/>
</dbReference>
<comment type="similarity">
    <text evidence="1">Belongs to the HyuE racemase family.</text>
</comment>
<gene>
    <name evidence="2" type="ORF">KKP3000_002857</name>
</gene>
<accession>A0ABV5ABK9</accession>
<sequence length="249" mass="26846">MKIKLINPNTTWSMTKSIEEAAKKYASDDVTVFAVSPQMGPTSIESYYDDYLAIPGTLDEIRKGDEEEGCDGYVIACFGDPGLHAARELTDKPVVGIAEAATFMASMLARRFSVVTVLDRSRCLIEDVVNSYVPGGKIASVRTTGWAVLAFEQNPEEGLAALAQESRRAVAEDGAEAILLGCAGFADFAQDLERQLGVPVLDGVAAATKFVELLVRMNKTTSKVLTYARPEQKSMTGILSSFSVETTKV</sequence>
<dbReference type="InterPro" id="IPR052186">
    <property type="entry name" value="Hydantoin_racemase-like"/>
</dbReference>
<dbReference type="RefSeq" id="WP_275475364.1">
    <property type="nucleotide sequence ID" value="NZ_CP162940.1"/>
</dbReference>
<name>A0ABV5ABK9_9BACL</name>
<evidence type="ECO:0000256" key="1">
    <source>
        <dbReference type="ARBA" id="ARBA00038414"/>
    </source>
</evidence>
<dbReference type="InterPro" id="IPR053714">
    <property type="entry name" value="Iso_Racemase_Enz_sf"/>
</dbReference>
<dbReference type="PANTHER" id="PTHR28047">
    <property type="entry name" value="PROTEIN DCG1"/>
    <property type="match status" value="1"/>
</dbReference>
<dbReference type="InterPro" id="IPR015942">
    <property type="entry name" value="Asp/Glu/hydantoin_racemase"/>
</dbReference>
<organism evidence="2 3">
    <name type="scientific">Alicyclobacillus fastidiosus</name>
    <dbReference type="NCBI Taxonomy" id="392011"/>
    <lineage>
        <taxon>Bacteria</taxon>
        <taxon>Bacillati</taxon>
        <taxon>Bacillota</taxon>
        <taxon>Bacilli</taxon>
        <taxon>Bacillales</taxon>
        <taxon>Alicyclobacillaceae</taxon>
        <taxon>Alicyclobacillus</taxon>
    </lineage>
</organism>
<evidence type="ECO:0000313" key="2">
    <source>
        <dbReference type="EMBL" id="MFB5189582.1"/>
    </source>
</evidence>
<reference evidence="2 3" key="1">
    <citation type="journal article" date="2024" name="Int. J. Mol. Sci.">
        <title>Exploration of Alicyclobacillus spp. Genome in Search of Antibiotic Resistance.</title>
        <authorList>
            <person name="Bucka-Kolendo J."/>
            <person name="Kiousi D.E."/>
            <person name="Dekowska A."/>
            <person name="Mikolajczuk-Szczyrba A."/>
            <person name="Karadedos D.M."/>
            <person name="Michael P."/>
            <person name="Galanis A."/>
            <person name="Sokolowska B."/>
        </authorList>
    </citation>
    <scope>NUCLEOTIDE SEQUENCE [LARGE SCALE GENOMIC DNA]</scope>
    <source>
        <strain evidence="2 3">KKP 3000</strain>
    </source>
</reference>
<comment type="caution">
    <text evidence="2">The sequence shown here is derived from an EMBL/GenBank/DDBJ whole genome shotgun (WGS) entry which is preliminary data.</text>
</comment>
<dbReference type="Pfam" id="PF01177">
    <property type="entry name" value="Asp_Glu_race"/>
    <property type="match status" value="1"/>
</dbReference>
<dbReference type="EMBL" id="JBDXSU010000003">
    <property type="protein sequence ID" value="MFB5189582.1"/>
    <property type="molecule type" value="Genomic_DNA"/>
</dbReference>
<keyword evidence="3" id="KW-1185">Reference proteome</keyword>
<evidence type="ECO:0000313" key="3">
    <source>
        <dbReference type="Proteomes" id="UP001579974"/>
    </source>
</evidence>
<protein>
    <submittedName>
        <fullName evidence="2">Aspartate/glutamate racemase family protein</fullName>
    </submittedName>
</protein>